<name>A0A923LIE6_9FIRM</name>
<dbReference type="Proteomes" id="UP000652477">
    <property type="component" value="Unassembled WGS sequence"/>
</dbReference>
<dbReference type="RefSeq" id="WP_186875291.1">
    <property type="nucleotide sequence ID" value="NZ_JACOPF010000001.1"/>
</dbReference>
<comment type="caution">
    <text evidence="1">The sequence shown here is derived from an EMBL/GenBank/DDBJ whole genome shotgun (WGS) entry which is preliminary data.</text>
</comment>
<reference evidence="1" key="1">
    <citation type="submission" date="2020-08" db="EMBL/GenBank/DDBJ databases">
        <title>Genome public.</title>
        <authorList>
            <person name="Liu C."/>
            <person name="Sun Q."/>
        </authorList>
    </citation>
    <scope>NUCLEOTIDE SEQUENCE</scope>
    <source>
        <strain evidence="1">NSJ-55</strain>
    </source>
</reference>
<protein>
    <submittedName>
        <fullName evidence="1">Uncharacterized protein</fullName>
    </submittedName>
</protein>
<organism evidence="1 2">
    <name type="scientific">Mediterraneibacter hominis</name>
    <dbReference type="NCBI Taxonomy" id="2763054"/>
    <lineage>
        <taxon>Bacteria</taxon>
        <taxon>Bacillati</taxon>
        <taxon>Bacillota</taxon>
        <taxon>Clostridia</taxon>
        <taxon>Lachnospirales</taxon>
        <taxon>Lachnospiraceae</taxon>
        <taxon>Mediterraneibacter</taxon>
    </lineage>
</organism>
<accession>A0A923LIE6</accession>
<dbReference type="EMBL" id="JACOPF010000001">
    <property type="protein sequence ID" value="MBC5688692.1"/>
    <property type="molecule type" value="Genomic_DNA"/>
</dbReference>
<sequence length="383" mass="45987">MDKKLFERIGIDRTEVKGFHIKSLDFKKLRKHQSVTLEEHGDIEHQLENGSSFAKLKITDNKYFGTFFIGTQKRNTSYILYTRMDITIQDRNYGNLCNSTMVQYKERLIQIQQYLSDEYGIIVDISELRLSTLEINCTFEIKHYFHKYHRALNLMMYNLPDTYGKISEYKKKDKTNVRFESETFYRGNQRMQIKIYDKKRQLHDAGICSIDQHVMRIEFVLKTAAKIKEVFGTNKVNLFTDSMITNFYNYQFYKLFVHKYQIWRQHNSQFLHQMIIKHKKNSPKNWQRNLLTECRNIELQNRIPVILEIEDLFEQIKLLDKSGHYARTKTSILKKMNSEDVYLQHDAQKVQEILTTVYKIYKNMNISENSFRKSPKCGELIKY</sequence>
<proteinExistence type="predicted"/>
<evidence type="ECO:0000313" key="1">
    <source>
        <dbReference type="EMBL" id="MBC5688692.1"/>
    </source>
</evidence>
<keyword evidence="2" id="KW-1185">Reference proteome</keyword>
<gene>
    <name evidence="1" type="ORF">H8S37_07075</name>
</gene>
<dbReference type="AlphaFoldDB" id="A0A923LIE6"/>
<evidence type="ECO:0000313" key="2">
    <source>
        <dbReference type="Proteomes" id="UP000652477"/>
    </source>
</evidence>